<dbReference type="AlphaFoldDB" id="A0A4Y3VP28"/>
<dbReference type="EMBL" id="BJND01000044">
    <property type="protein sequence ID" value="GEC07918.1"/>
    <property type="molecule type" value="Genomic_DNA"/>
</dbReference>
<gene>
    <name evidence="2" type="ORF">SSP24_55730</name>
</gene>
<name>A0A4Y3VP28_9ACTN</name>
<accession>A0A4Y3VP28</accession>
<evidence type="ECO:0000313" key="3">
    <source>
        <dbReference type="Proteomes" id="UP000317881"/>
    </source>
</evidence>
<feature type="region of interest" description="Disordered" evidence="1">
    <location>
        <begin position="1"/>
        <end position="22"/>
    </location>
</feature>
<sequence>MKVGETDGEVAGGRPGPVMGDAGWAVVGPAVGFAAGVGGTVPIRRAAARQGAGPPREEPRQELIDLDLCGPGGFVVDVSPGRSPGTAGSR</sequence>
<organism evidence="2 3">
    <name type="scientific">Streptomyces spinoverrucosus</name>
    <dbReference type="NCBI Taxonomy" id="284043"/>
    <lineage>
        <taxon>Bacteria</taxon>
        <taxon>Bacillati</taxon>
        <taxon>Actinomycetota</taxon>
        <taxon>Actinomycetes</taxon>
        <taxon>Kitasatosporales</taxon>
        <taxon>Streptomycetaceae</taxon>
        <taxon>Streptomyces</taxon>
    </lineage>
</organism>
<comment type="caution">
    <text evidence="2">The sequence shown here is derived from an EMBL/GenBank/DDBJ whole genome shotgun (WGS) entry which is preliminary data.</text>
</comment>
<proteinExistence type="predicted"/>
<dbReference type="RefSeq" id="WP_141312449.1">
    <property type="nucleotide sequence ID" value="NZ_BJND01000044.1"/>
</dbReference>
<dbReference type="Proteomes" id="UP000317881">
    <property type="component" value="Unassembled WGS sequence"/>
</dbReference>
<protein>
    <submittedName>
        <fullName evidence="2">Uncharacterized protein</fullName>
    </submittedName>
</protein>
<reference evidence="2 3" key="1">
    <citation type="submission" date="2019-06" db="EMBL/GenBank/DDBJ databases">
        <title>Whole genome shotgun sequence of Streptomyces spinoverrucosus NBRC 14228.</title>
        <authorList>
            <person name="Hosoyama A."/>
            <person name="Uohara A."/>
            <person name="Ohji S."/>
            <person name="Ichikawa N."/>
        </authorList>
    </citation>
    <scope>NUCLEOTIDE SEQUENCE [LARGE SCALE GENOMIC DNA]</scope>
    <source>
        <strain evidence="2 3">NBRC 14228</strain>
    </source>
</reference>
<evidence type="ECO:0000313" key="2">
    <source>
        <dbReference type="EMBL" id="GEC07918.1"/>
    </source>
</evidence>
<keyword evidence="3" id="KW-1185">Reference proteome</keyword>
<evidence type="ECO:0000256" key="1">
    <source>
        <dbReference type="SAM" id="MobiDB-lite"/>
    </source>
</evidence>